<reference evidence="3 5" key="1">
    <citation type="submission" date="2020-12" db="EMBL/GenBank/DDBJ databases">
        <title>FDA dAtabase for Regulatory Grade micrObial Sequences (FDA-ARGOS): Supporting development and validation of Infectious Disease Dx tests.</title>
        <authorList>
            <person name="Minogue T."/>
            <person name="Wolcott M."/>
            <person name="Wasieloski L."/>
            <person name="Aguilar W."/>
            <person name="Moore D."/>
            <person name="Jaissle J."/>
            <person name="Tallon L."/>
            <person name="Sadzewicz L."/>
            <person name="Zhao X."/>
            <person name="Boylan J."/>
            <person name="Ott S."/>
            <person name="Bowen H."/>
            <person name="Vavikolanu K."/>
            <person name="Mehta A."/>
            <person name="Aluvathingal J."/>
            <person name="Nadendla S."/>
            <person name="Yan Y."/>
            <person name="Sichtig H."/>
        </authorList>
    </citation>
    <scope>NUCLEOTIDE SEQUENCE [LARGE SCALE GENOMIC DNA]</scope>
    <source>
        <strain evidence="3 5">FDAARGOS_949</strain>
    </source>
</reference>
<dbReference type="InterPro" id="IPR009003">
    <property type="entry name" value="Peptidase_S1_PA"/>
</dbReference>
<dbReference type="Proteomes" id="UP001056386">
    <property type="component" value="Chromosome 2"/>
</dbReference>
<proteinExistence type="predicted"/>
<accession>A0AAP9XYG8</accession>
<dbReference type="Pfam" id="PF13365">
    <property type="entry name" value="Trypsin_2"/>
    <property type="match status" value="1"/>
</dbReference>
<protein>
    <submittedName>
        <fullName evidence="4">Serine protease</fullName>
    </submittedName>
    <submittedName>
        <fullName evidence="3">Trypsin-like peptidase domain-containing protein</fullName>
    </submittedName>
</protein>
<dbReference type="PANTHER" id="PTHR43343:SF3">
    <property type="entry name" value="PROTEASE DO-LIKE 8, CHLOROPLASTIC"/>
    <property type="match status" value="1"/>
</dbReference>
<keyword evidence="6" id="KW-1185">Reference proteome</keyword>
<dbReference type="GeneID" id="45695341"/>
<dbReference type="Proteomes" id="UP000594892">
    <property type="component" value="Chromosome 1"/>
</dbReference>
<name>A0AAP9XYG8_BURGL</name>
<dbReference type="SUPFAM" id="SSF50494">
    <property type="entry name" value="Trypsin-like serine proteases"/>
    <property type="match status" value="1"/>
</dbReference>
<dbReference type="EMBL" id="CP065600">
    <property type="protein sequence ID" value="QPQ90575.1"/>
    <property type="molecule type" value="Genomic_DNA"/>
</dbReference>
<sequence length="276" mass="29351">MIGSAVLIAPGRFITACHVVEKSVGVTLSNGNATLKVDEVLRDPDDRRDLCLLRVAGRLDAAPVQIAPISTLKVGQRVYVIASPRGLELSLTDGLISSLRREPESQVPIIQSSTPVTSGSSGGGLFDEHGRLVGVVRSVATATENFAFSYPAEWVAQLPERYAREIAAWQNEMKASGVRFSGDGNVVGSGFAALADLNALPVPAAQREPVALAYRQFLLLAAPRAFVFTSDGKFGTFSNAAEFSKFRAQCRQAGVTFKLYAVDNAVVWQAAAAAAR</sequence>
<dbReference type="PRINTS" id="PR00834">
    <property type="entry name" value="PROTEASES2C"/>
</dbReference>
<dbReference type="InterPro" id="IPR001940">
    <property type="entry name" value="Peptidase_S1C"/>
</dbReference>
<evidence type="ECO:0000313" key="4">
    <source>
        <dbReference type="EMBL" id="USS43394.1"/>
    </source>
</evidence>
<organism evidence="3 5">
    <name type="scientific">Burkholderia glumae</name>
    <name type="common">Pseudomonas glumae</name>
    <dbReference type="NCBI Taxonomy" id="337"/>
    <lineage>
        <taxon>Bacteria</taxon>
        <taxon>Pseudomonadati</taxon>
        <taxon>Pseudomonadota</taxon>
        <taxon>Betaproteobacteria</taxon>
        <taxon>Burkholderiales</taxon>
        <taxon>Burkholderiaceae</taxon>
        <taxon>Burkholderia</taxon>
    </lineage>
</organism>
<evidence type="ECO:0000313" key="3">
    <source>
        <dbReference type="EMBL" id="QPQ90575.1"/>
    </source>
</evidence>
<keyword evidence="2" id="KW-0378">Hydrolase</keyword>
<evidence type="ECO:0000313" key="5">
    <source>
        <dbReference type="Proteomes" id="UP000594892"/>
    </source>
</evidence>
<dbReference type="PANTHER" id="PTHR43343">
    <property type="entry name" value="PEPTIDASE S12"/>
    <property type="match status" value="1"/>
</dbReference>
<evidence type="ECO:0000256" key="1">
    <source>
        <dbReference type="ARBA" id="ARBA00022670"/>
    </source>
</evidence>
<evidence type="ECO:0000256" key="2">
    <source>
        <dbReference type="ARBA" id="ARBA00022801"/>
    </source>
</evidence>
<dbReference type="AlphaFoldDB" id="A0AAP9XYG8"/>
<dbReference type="GO" id="GO:0004252">
    <property type="term" value="F:serine-type endopeptidase activity"/>
    <property type="evidence" value="ECO:0007669"/>
    <property type="project" value="InterPro"/>
</dbReference>
<dbReference type="EMBL" id="CP099583">
    <property type="protein sequence ID" value="USS43394.1"/>
    <property type="molecule type" value="Genomic_DNA"/>
</dbReference>
<gene>
    <name evidence="3" type="ORF">I6H06_02130</name>
    <name evidence="4" type="ORF">NFI99_02675</name>
</gene>
<evidence type="ECO:0000313" key="6">
    <source>
        <dbReference type="Proteomes" id="UP001056386"/>
    </source>
</evidence>
<reference evidence="4" key="2">
    <citation type="submission" date="2022-06" db="EMBL/GenBank/DDBJ databases">
        <title>Draft genome sequence of Burkholderia glumae strain GR20004 isolated from rice panicle showing bacterial panicle blight.</title>
        <authorList>
            <person name="Choi S.Y."/>
            <person name="Lee Y.H."/>
        </authorList>
    </citation>
    <scope>NUCLEOTIDE SEQUENCE</scope>
    <source>
        <strain evidence="4">GR20004</strain>
    </source>
</reference>
<dbReference type="RefSeq" id="WP_012733371.1">
    <property type="nucleotide sequence ID" value="NZ_CP021075.1"/>
</dbReference>
<dbReference type="InterPro" id="IPR051201">
    <property type="entry name" value="Chloro_Bact_Ser_Proteases"/>
</dbReference>
<keyword evidence="1 4" id="KW-0645">Protease</keyword>
<dbReference type="GO" id="GO:0006508">
    <property type="term" value="P:proteolysis"/>
    <property type="evidence" value="ECO:0007669"/>
    <property type="project" value="UniProtKB-KW"/>
</dbReference>
<dbReference type="Gene3D" id="2.40.10.120">
    <property type="match status" value="1"/>
</dbReference>